<protein>
    <submittedName>
        <fullName evidence="1">Uncharacterized protein</fullName>
    </submittedName>
</protein>
<reference evidence="1" key="1">
    <citation type="submission" date="2023-03" db="EMBL/GenBank/DDBJ databases">
        <authorList>
            <person name="Steffen K."/>
            <person name="Cardenas P."/>
        </authorList>
    </citation>
    <scope>NUCLEOTIDE SEQUENCE</scope>
</reference>
<keyword evidence="2" id="KW-1185">Reference proteome</keyword>
<comment type="caution">
    <text evidence="1">The sequence shown here is derived from an EMBL/GenBank/DDBJ whole genome shotgun (WGS) entry which is preliminary data.</text>
</comment>
<dbReference type="Proteomes" id="UP001174909">
    <property type="component" value="Unassembled WGS sequence"/>
</dbReference>
<evidence type="ECO:0000313" key="2">
    <source>
        <dbReference type="Proteomes" id="UP001174909"/>
    </source>
</evidence>
<name>A0AA35TMA6_GEOBA</name>
<evidence type="ECO:0000313" key="1">
    <source>
        <dbReference type="EMBL" id="CAI8050910.1"/>
    </source>
</evidence>
<gene>
    <name evidence="1" type="ORF">GBAR_LOCUS27927</name>
</gene>
<organism evidence="1 2">
    <name type="scientific">Geodia barretti</name>
    <name type="common">Barrett's horny sponge</name>
    <dbReference type="NCBI Taxonomy" id="519541"/>
    <lineage>
        <taxon>Eukaryota</taxon>
        <taxon>Metazoa</taxon>
        <taxon>Porifera</taxon>
        <taxon>Demospongiae</taxon>
        <taxon>Heteroscleromorpha</taxon>
        <taxon>Tetractinellida</taxon>
        <taxon>Astrophorina</taxon>
        <taxon>Geodiidae</taxon>
        <taxon>Geodia</taxon>
    </lineage>
</organism>
<accession>A0AA35TMA6</accession>
<sequence>MPSDDFFGFSVLIAGRPVPEYAKDGRVYVESNLYAPFSYRQKTEQLVNGEMEIESAPVTPYQVQIRLASHCEDSAVFVYVDGVLASKFMMEQAQSKIITGFVDKEGTREFLFSLPRFAADETDRISSKRESRIGSIQVIRCEASYVKQEYRKTQTLFSTRATKKMSYRVTEWKYTMSTTRRES</sequence>
<proteinExistence type="predicted"/>
<dbReference type="AlphaFoldDB" id="A0AA35TMA6"/>
<dbReference type="EMBL" id="CASHTH010003887">
    <property type="protein sequence ID" value="CAI8050910.1"/>
    <property type="molecule type" value="Genomic_DNA"/>
</dbReference>